<evidence type="ECO:0000256" key="2">
    <source>
        <dbReference type="ARBA" id="ARBA00023015"/>
    </source>
</evidence>
<dbReference type="InterPro" id="IPR036390">
    <property type="entry name" value="WH_DNA-bd_sf"/>
</dbReference>
<dbReference type="GO" id="GO:0003677">
    <property type="term" value="F:DNA binding"/>
    <property type="evidence" value="ECO:0007669"/>
    <property type="project" value="UniProtKB-KW"/>
</dbReference>
<dbReference type="SUPFAM" id="SSF46785">
    <property type="entry name" value="Winged helix' DNA-binding domain"/>
    <property type="match status" value="1"/>
</dbReference>
<dbReference type="FunFam" id="1.10.10.10:FF:000001">
    <property type="entry name" value="LysR family transcriptional regulator"/>
    <property type="match status" value="1"/>
</dbReference>
<protein>
    <submittedName>
        <fullName evidence="6">LysR family transcriptional regulator</fullName>
    </submittedName>
</protein>
<evidence type="ECO:0000256" key="3">
    <source>
        <dbReference type="ARBA" id="ARBA00023125"/>
    </source>
</evidence>
<dbReference type="PANTHER" id="PTHR30346:SF0">
    <property type="entry name" value="HCA OPERON TRANSCRIPTIONAL ACTIVATOR HCAR"/>
    <property type="match status" value="1"/>
</dbReference>
<keyword evidence="2" id="KW-0805">Transcription regulation</keyword>
<feature type="domain" description="HTH lysR-type" evidence="5">
    <location>
        <begin position="2"/>
        <end position="59"/>
    </location>
</feature>
<dbReference type="GO" id="GO:0003700">
    <property type="term" value="F:DNA-binding transcription factor activity"/>
    <property type="evidence" value="ECO:0007669"/>
    <property type="project" value="InterPro"/>
</dbReference>
<dbReference type="Gene3D" id="3.40.190.10">
    <property type="entry name" value="Periplasmic binding protein-like II"/>
    <property type="match status" value="2"/>
</dbReference>
<dbReference type="InterPro" id="IPR036388">
    <property type="entry name" value="WH-like_DNA-bd_sf"/>
</dbReference>
<dbReference type="SUPFAM" id="SSF53850">
    <property type="entry name" value="Periplasmic binding protein-like II"/>
    <property type="match status" value="1"/>
</dbReference>
<dbReference type="GO" id="GO:0032993">
    <property type="term" value="C:protein-DNA complex"/>
    <property type="evidence" value="ECO:0007669"/>
    <property type="project" value="TreeGrafter"/>
</dbReference>
<dbReference type="InterPro" id="IPR005119">
    <property type="entry name" value="LysR_subst-bd"/>
</dbReference>
<evidence type="ECO:0000313" key="7">
    <source>
        <dbReference type="Proteomes" id="UP000030853"/>
    </source>
</evidence>
<dbReference type="CDD" id="cd08414">
    <property type="entry name" value="PBP2_LTTR_aromatics_like"/>
    <property type="match status" value="1"/>
</dbReference>
<organism evidence="6 7">
    <name type="scientific">Pantoea rodasii</name>
    <dbReference type="NCBI Taxonomy" id="1076549"/>
    <lineage>
        <taxon>Bacteria</taxon>
        <taxon>Pseudomonadati</taxon>
        <taxon>Pseudomonadota</taxon>
        <taxon>Gammaproteobacteria</taxon>
        <taxon>Enterobacterales</taxon>
        <taxon>Erwiniaceae</taxon>
        <taxon>Pantoea</taxon>
    </lineage>
</organism>
<dbReference type="PRINTS" id="PR00039">
    <property type="entry name" value="HTHLYSR"/>
</dbReference>
<keyword evidence="3" id="KW-0238">DNA-binding</keyword>
<dbReference type="PANTHER" id="PTHR30346">
    <property type="entry name" value="TRANSCRIPTIONAL DUAL REGULATOR HCAR-RELATED"/>
    <property type="match status" value="1"/>
</dbReference>
<name>A0A0B1R2U2_9GAMM</name>
<evidence type="ECO:0000259" key="5">
    <source>
        <dbReference type="PROSITE" id="PS50931"/>
    </source>
</evidence>
<dbReference type="InterPro" id="IPR000847">
    <property type="entry name" value="LysR_HTH_N"/>
</dbReference>
<gene>
    <name evidence="6" type="ORF">QU24_14300</name>
</gene>
<sequence length="295" mass="32825">MLDIKPLRYFIALAEVKNFHRAAERLHMSQPSLSRHIAALEKAVGTLLVERNTRQLMLTPAGESFYQDARKILEALLQAQSLARETASGKSGSLRVGFTMYSAHSVIPEYVRLIRHHYPNIALELEEAVTEDLPDKVLAGEVDLAVLVEGTSRVGMQTLTVLTEPLCVAMSRTHPLAKSRKLRIEHLRDDPFVMTAASAGSRLTAVIMDYCRAHGFEPMVSLQVRLQHTMLSLVNDANYVALVPSSVQQLKMDGIVFKPLADAPQVNLAVAWSSDNRNPCLDSFLKLLIQRHPVK</sequence>
<comment type="similarity">
    <text evidence="1">Belongs to the LysR transcriptional regulatory family.</text>
</comment>
<dbReference type="Proteomes" id="UP000030853">
    <property type="component" value="Unassembled WGS sequence"/>
</dbReference>
<proteinExistence type="inferred from homology"/>
<evidence type="ECO:0000313" key="6">
    <source>
        <dbReference type="EMBL" id="KHJ67368.1"/>
    </source>
</evidence>
<evidence type="ECO:0000256" key="1">
    <source>
        <dbReference type="ARBA" id="ARBA00009437"/>
    </source>
</evidence>
<evidence type="ECO:0000256" key="4">
    <source>
        <dbReference type="ARBA" id="ARBA00023163"/>
    </source>
</evidence>
<dbReference type="Gene3D" id="1.10.10.10">
    <property type="entry name" value="Winged helix-like DNA-binding domain superfamily/Winged helix DNA-binding domain"/>
    <property type="match status" value="1"/>
</dbReference>
<reference evidence="6 7" key="1">
    <citation type="submission" date="2014-11" db="EMBL/GenBank/DDBJ databases">
        <title>Genome sequencing of Pantoea rodasii ND03.</title>
        <authorList>
            <person name="Muhamad Yunos N.Y."/>
            <person name="Chan K.-G."/>
        </authorList>
    </citation>
    <scope>NUCLEOTIDE SEQUENCE [LARGE SCALE GENOMIC DNA]</scope>
    <source>
        <strain evidence="6 7">ND03</strain>
    </source>
</reference>
<keyword evidence="4" id="KW-0804">Transcription</keyword>
<accession>A0A0B1R2U2</accession>
<dbReference type="RefSeq" id="WP_039332275.1">
    <property type="nucleotide sequence ID" value="NZ_JTJJ01000051.1"/>
</dbReference>
<dbReference type="Pfam" id="PF03466">
    <property type="entry name" value="LysR_substrate"/>
    <property type="match status" value="1"/>
</dbReference>
<comment type="caution">
    <text evidence="6">The sequence shown here is derived from an EMBL/GenBank/DDBJ whole genome shotgun (WGS) entry which is preliminary data.</text>
</comment>
<dbReference type="EMBL" id="JTJJ01000051">
    <property type="protein sequence ID" value="KHJ67368.1"/>
    <property type="molecule type" value="Genomic_DNA"/>
</dbReference>
<dbReference type="PROSITE" id="PS50931">
    <property type="entry name" value="HTH_LYSR"/>
    <property type="match status" value="1"/>
</dbReference>
<dbReference type="Pfam" id="PF00126">
    <property type="entry name" value="HTH_1"/>
    <property type="match status" value="1"/>
</dbReference>
<dbReference type="AlphaFoldDB" id="A0A0B1R2U2"/>